<keyword evidence="1" id="KW-0812">Transmembrane</keyword>
<feature type="transmembrane region" description="Helical" evidence="1">
    <location>
        <begin position="6"/>
        <end position="23"/>
    </location>
</feature>
<proteinExistence type="predicted"/>
<evidence type="ECO:0000313" key="2">
    <source>
        <dbReference type="EMBL" id="NHR04424.1"/>
    </source>
</evidence>
<comment type="caution">
    <text evidence="2">The sequence shown here is derived from an EMBL/GenBank/DDBJ whole genome shotgun (WGS) entry which is preliminary data.</text>
</comment>
<accession>A0ABX0L4M0</accession>
<evidence type="ECO:0000256" key="1">
    <source>
        <dbReference type="SAM" id="Phobius"/>
    </source>
</evidence>
<dbReference type="EMBL" id="JAAOMA010000004">
    <property type="protein sequence ID" value="NHR04424.1"/>
    <property type="molecule type" value="Genomic_DNA"/>
</dbReference>
<protein>
    <submittedName>
        <fullName evidence="2">Uncharacterized protein</fullName>
    </submittedName>
</protein>
<reference evidence="2 3" key="1">
    <citation type="submission" date="2020-03" db="EMBL/GenBank/DDBJ databases">
        <title>Draft genome sequence of environmentally isolated cultures.</title>
        <authorList>
            <person name="Wilson H.S."/>
            <person name="De Leon M.E."/>
        </authorList>
    </citation>
    <scope>NUCLEOTIDE SEQUENCE [LARGE SCALE GENOMIC DNA]</scope>
    <source>
        <strain evidence="2 3">HSC-31F16</strain>
    </source>
</reference>
<sequence length="90" mass="10112">MSFSIFAITILMYLAGFVYMKLIEFQREKLNDTEILALRAAAAGNKIAEQLVELKSEEKFSPREYAALRCRVDAIVSKGANPIKPDQLSD</sequence>
<organism evidence="2 3">
    <name type="scientific">Chromobacterium fluminis</name>
    <dbReference type="NCBI Taxonomy" id="3044269"/>
    <lineage>
        <taxon>Bacteria</taxon>
        <taxon>Pseudomonadati</taxon>
        <taxon>Pseudomonadota</taxon>
        <taxon>Betaproteobacteria</taxon>
        <taxon>Neisseriales</taxon>
        <taxon>Chromobacteriaceae</taxon>
        <taxon>Chromobacterium</taxon>
    </lineage>
</organism>
<dbReference type="RefSeq" id="WP_166450941.1">
    <property type="nucleotide sequence ID" value="NZ_JAAOMA010000004.1"/>
</dbReference>
<keyword evidence="1" id="KW-1133">Transmembrane helix</keyword>
<dbReference type="Proteomes" id="UP001515641">
    <property type="component" value="Unassembled WGS sequence"/>
</dbReference>
<evidence type="ECO:0000313" key="3">
    <source>
        <dbReference type="Proteomes" id="UP001515641"/>
    </source>
</evidence>
<keyword evidence="1" id="KW-0472">Membrane</keyword>
<name>A0ABX0L4M0_9NEIS</name>
<gene>
    <name evidence="2" type="ORF">HA052_04365</name>
</gene>
<keyword evidence="3" id="KW-1185">Reference proteome</keyword>